<dbReference type="AlphaFoldDB" id="A0A0G8AU14"/>
<dbReference type="Proteomes" id="UP000035037">
    <property type="component" value="Unassembled WGS sequence"/>
</dbReference>
<proteinExistence type="predicted"/>
<reference evidence="2 3" key="1">
    <citation type="submission" date="2015-02" db="EMBL/GenBank/DDBJ databases">
        <authorList>
            <person name="Slaby B."/>
            <person name="Hentschel U."/>
        </authorList>
    </citation>
    <scope>NUCLEOTIDE SEQUENCE [LARGE SCALE GENOMIC DNA]</scope>
    <source>
        <strain evidence="2">15L</strain>
    </source>
</reference>
<accession>A0A0G8AU14</accession>
<protein>
    <submittedName>
        <fullName evidence="2">Uncharacterized protein</fullName>
    </submittedName>
</protein>
<dbReference type="EMBL" id="JYFQ01000131">
    <property type="protein sequence ID" value="KKZ11784.1"/>
    <property type="molecule type" value="Genomic_DNA"/>
</dbReference>
<organism evidence="2 3">
    <name type="scientific">Candidatus Synechococcus spongiarum 15L</name>
    <dbReference type="NCBI Taxonomy" id="1608419"/>
    <lineage>
        <taxon>Bacteria</taxon>
        <taxon>Bacillati</taxon>
        <taxon>Cyanobacteriota</taxon>
        <taxon>Cyanophyceae</taxon>
        <taxon>Synechococcales</taxon>
        <taxon>Synechococcaceae</taxon>
        <taxon>Synechococcus</taxon>
    </lineage>
</organism>
<sequence length="74" mass="8499">MTQSDPAPSRQELESTHKELSDYRDRLAADVLAMGRKLKLPRPMVEQNIAQHDELNRLDGVLRQLEAQIRTMAD</sequence>
<dbReference type="PATRIC" id="fig|1608419.3.peg.394"/>
<name>A0A0G8AU14_9SYNE</name>
<feature type="region of interest" description="Disordered" evidence="1">
    <location>
        <begin position="1"/>
        <end position="20"/>
    </location>
</feature>
<evidence type="ECO:0000256" key="1">
    <source>
        <dbReference type="SAM" id="MobiDB-lite"/>
    </source>
</evidence>
<feature type="compositionally biased region" description="Basic and acidic residues" evidence="1">
    <location>
        <begin position="11"/>
        <end position="20"/>
    </location>
</feature>
<evidence type="ECO:0000313" key="3">
    <source>
        <dbReference type="Proteomes" id="UP000035037"/>
    </source>
</evidence>
<comment type="caution">
    <text evidence="2">The sequence shown here is derived from an EMBL/GenBank/DDBJ whole genome shotgun (WGS) entry which is preliminary data.</text>
</comment>
<evidence type="ECO:0000313" key="2">
    <source>
        <dbReference type="EMBL" id="KKZ11784.1"/>
    </source>
</evidence>
<reference evidence="2 3" key="2">
    <citation type="submission" date="2015-05" db="EMBL/GenBank/DDBJ databases">
        <title>Lifestyle Evolution in Cyanobacterial Symbionts of Sponges.</title>
        <authorList>
            <person name="Burgsdorf I."/>
            <person name="Slaby B.M."/>
            <person name="Handley K.M."/>
            <person name="Haber M."/>
            <person name="Blom J."/>
            <person name="Marshall C.W."/>
            <person name="Gilbert J.A."/>
            <person name="Hentschel U."/>
            <person name="Steindler L."/>
        </authorList>
    </citation>
    <scope>NUCLEOTIDE SEQUENCE [LARGE SCALE GENOMIC DNA]</scope>
    <source>
        <strain evidence="2">15L</strain>
    </source>
</reference>
<gene>
    <name evidence="2" type="ORF">TQ37_06500</name>
</gene>